<dbReference type="Proteomes" id="UP000321197">
    <property type="component" value="Unassembled WGS sequence"/>
</dbReference>
<evidence type="ECO:0000259" key="2">
    <source>
        <dbReference type="PROSITE" id="PS51737"/>
    </source>
</evidence>
<comment type="caution">
    <text evidence="3">The sequence shown here is derived from an EMBL/GenBank/DDBJ whole genome shotgun (WGS) entry which is preliminary data.</text>
</comment>
<dbReference type="PROSITE" id="PS51736">
    <property type="entry name" value="RECOMBINASES_3"/>
    <property type="match status" value="1"/>
</dbReference>
<evidence type="ECO:0000259" key="1">
    <source>
        <dbReference type="PROSITE" id="PS51736"/>
    </source>
</evidence>
<dbReference type="InterPro" id="IPR038109">
    <property type="entry name" value="DNA_bind_recomb_sf"/>
</dbReference>
<name>A0A511R0K9_9DEIN</name>
<protein>
    <submittedName>
        <fullName evidence="3">Integrase</fullName>
    </submittedName>
</protein>
<dbReference type="PANTHER" id="PTHR30461:SF23">
    <property type="entry name" value="DNA RECOMBINASE-RELATED"/>
    <property type="match status" value="1"/>
</dbReference>
<dbReference type="Gene3D" id="3.90.1750.20">
    <property type="entry name" value="Putative Large Serine Recombinase, Chain B, Domain 2"/>
    <property type="match status" value="1"/>
</dbReference>
<dbReference type="InterPro" id="IPR011109">
    <property type="entry name" value="DNA_bind_recombinase_dom"/>
</dbReference>
<dbReference type="InterPro" id="IPR050639">
    <property type="entry name" value="SSR_resolvase"/>
</dbReference>
<dbReference type="InterPro" id="IPR025827">
    <property type="entry name" value="Zn_ribbon_recom_dom"/>
</dbReference>
<dbReference type="Gene3D" id="3.40.50.1390">
    <property type="entry name" value="Resolvase, N-terminal catalytic domain"/>
    <property type="match status" value="1"/>
</dbReference>
<reference evidence="3 4" key="1">
    <citation type="submission" date="2019-07" db="EMBL/GenBank/DDBJ databases">
        <title>Whole genome shotgun sequence of Meiothermus hypogaeus NBRC 106114.</title>
        <authorList>
            <person name="Hosoyama A."/>
            <person name="Uohara A."/>
            <person name="Ohji S."/>
            <person name="Ichikawa N."/>
        </authorList>
    </citation>
    <scope>NUCLEOTIDE SEQUENCE [LARGE SCALE GENOMIC DNA]</scope>
    <source>
        <strain evidence="3 4">NBRC 106114</strain>
    </source>
</reference>
<dbReference type="InterPro" id="IPR036162">
    <property type="entry name" value="Resolvase-like_N_sf"/>
</dbReference>
<dbReference type="Pfam" id="PF00239">
    <property type="entry name" value="Resolvase"/>
    <property type="match status" value="1"/>
</dbReference>
<dbReference type="GO" id="GO:0003677">
    <property type="term" value="F:DNA binding"/>
    <property type="evidence" value="ECO:0007669"/>
    <property type="project" value="InterPro"/>
</dbReference>
<dbReference type="SUPFAM" id="SSF53041">
    <property type="entry name" value="Resolvase-like"/>
    <property type="match status" value="1"/>
</dbReference>
<evidence type="ECO:0000313" key="3">
    <source>
        <dbReference type="EMBL" id="GEM83161.1"/>
    </source>
</evidence>
<proteinExistence type="predicted"/>
<dbReference type="RefSeq" id="WP_244947028.1">
    <property type="nucleotide sequence ID" value="NZ_BJXL01000033.1"/>
</dbReference>
<feature type="domain" description="Recombinase" evidence="2">
    <location>
        <begin position="158"/>
        <end position="282"/>
    </location>
</feature>
<dbReference type="SMART" id="SM00857">
    <property type="entry name" value="Resolvase"/>
    <property type="match status" value="1"/>
</dbReference>
<organism evidence="3 4">
    <name type="scientific">Meiothermus hypogaeus NBRC 106114</name>
    <dbReference type="NCBI Taxonomy" id="1227553"/>
    <lineage>
        <taxon>Bacteria</taxon>
        <taxon>Thermotogati</taxon>
        <taxon>Deinococcota</taxon>
        <taxon>Deinococci</taxon>
        <taxon>Thermales</taxon>
        <taxon>Thermaceae</taxon>
        <taxon>Meiothermus</taxon>
    </lineage>
</organism>
<dbReference type="InterPro" id="IPR006119">
    <property type="entry name" value="Resolv_N"/>
</dbReference>
<sequence length="569" mass="64699">MKLCALYTRVSTEEQVERYSLEAQQEVLTRWAEALGYEVVKTYTDPGYSGAQEDRPALTRLLADAQEKRFMVVLVYRLDRLARKVRLAYDLIERLEQCGVGLMSYSEPNINTTTPIGKAVLGIMAVFAEWERDTFAERSRLGMHKAARMGKYLGGIVPYGYTVEDGRLAPLPEEAAVVQQMFAWVAERGWSTERVAQELNRLGIPPKYRRDGRGVRGKRTAGVWRGGGVLRILKNRTYIGEYTYGKRTTKPQPELVKVAVPPIVEPTLFEAVQEQLTRNALFATRNARSVYLLKGLIRCGMCGRAYVGSADYYACVGRTNRQASPIPEMRCTAPHVRRADLEERIWHDIRSFLLNPGEALQAFINEESPESHEVSLLERRLQALFEARARLLDLYLEGGMEKETYYARLEDLDARVREVQASVESARQRSIVERQRKVALHSLESLSAHLHDRLDRLTLEEKQAVARELVERVTVRPGKGEVEVEVHYRFGQIAPHTGRRVQGNRGIQGNMTYFLPRQKPGPVGKVELRALLVEEHRRTGASAHSLARKYGVSSGTAWRWVSGERAKRF</sequence>
<feature type="domain" description="Resolvase/invertase-type recombinase catalytic" evidence="1">
    <location>
        <begin position="3"/>
        <end position="150"/>
    </location>
</feature>
<accession>A0A511R0K9</accession>
<dbReference type="AlphaFoldDB" id="A0A511R0K9"/>
<evidence type="ECO:0000313" key="4">
    <source>
        <dbReference type="Proteomes" id="UP000321197"/>
    </source>
</evidence>
<dbReference type="PANTHER" id="PTHR30461">
    <property type="entry name" value="DNA-INVERTASE FROM LAMBDOID PROPHAGE"/>
    <property type="match status" value="1"/>
</dbReference>
<dbReference type="GO" id="GO:0000150">
    <property type="term" value="F:DNA strand exchange activity"/>
    <property type="evidence" value="ECO:0007669"/>
    <property type="project" value="InterPro"/>
</dbReference>
<dbReference type="PROSITE" id="PS51737">
    <property type="entry name" value="RECOMBINASE_DNA_BIND"/>
    <property type="match status" value="1"/>
</dbReference>
<dbReference type="Pfam" id="PF13408">
    <property type="entry name" value="Zn_ribbon_recom"/>
    <property type="match status" value="1"/>
</dbReference>
<dbReference type="EMBL" id="BJXL01000033">
    <property type="protein sequence ID" value="GEM83161.1"/>
    <property type="molecule type" value="Genomic_DNA"/>
</dbReference>
<dbReference type="Pfam" id="PF07508">
    <property type="entry name" value="Recombinase"/>
    <property type="match status" value="1"/>
</dbReference>
<gene>
    <name evidence="3" type="primary">int</name>
    <name evidence="3" type="ORF">MHY01S_13270</name>
</gene>
<dbReference type="CDD" id="cd00338">
    <property type="entry name" value="Ser_Recombinase"/>
    <property type="match status" value="1"/>
</dbReference>